<proteinExistence type="predicted"/>
<dbReference type="OrthoDB" id="16520at2759"/>
<name>A0A183GJB7_HELPZ</name>
<dbReference type="GO" id="GO:0005886">
    <property type="term" value="C:plasma membrane"/>
    <property type="evidence" value="ECO:0007669"/>
    <property type="project" value="TreeGrafter"/>
</dbReference>
<dbReference type="Pfam" id="PF00326">
    <property type="entry name" value="Peptidase_S9"/>
    <property type="match status" value="1"/>
</dbReference>
<dbReference type="PANTHER" id="PTHR11731">
    <property type="entry name" value="PROTEASE FAMILY S9B,C DIPEPTIDYL-PEPTIDASE IV-RELATED"/>
    <property type="match status" value="1"/>
</dbReference>
<reference evidence="4" key="2">
    <citation type="submission" date="2019-09" db="UniProtKB">
        <authorList>
            <consortium name="WormBaseParasite"/>
        </authorList>
    </citation>
    <scope>IDENTIFICATION</scope>
</reference>
<dbReference type="InterPro" id="IPR050278">
    <property type="entry name" value="Serine_Prot_S9B/DPPIV"/>
</dbReference>
<gene>
    <name evidence="2" type="ORF">HPBE_LOCUS22762</name>
</gene>
<accession>A0A3P8GJJ1</accession>
<dbReference type="PANTHER" id="PTHR11731:SF202">
    <property type="entry name" value="DIPEPTIDYL PEPTIDASE FAMILY MEMBER 2"/>
    <property type="match status" value="1"/>
</dbReference>
<evidence type="ECO:0000313" key="4">
    <source>
        <dbReference type="WBParaSite" id="HPBE_0002276301-mRNA-1"/>
    </source>
</evidence>
<dbReference type="WBParaSite" id="HPBE_0002276301-mRNA-1">
    <property type="protein sequence ID" value="HPBE_0002276301-mRNA-1"/>
    <property type="gene ID" value="HPBE_0002276301"/>
</dbReference>
<evidence type="ECO:0000313" key="3">
    <source>
        <dbReference type="Proteomes" id="UP000050761"/>
    </source>
</evidence>
<feature type="domain" description="Peptidase S9 prolyl oligopeptidase catalytic" evidence="1">
    <location>
        <begin position="2"/>
        <end position="99"/>
    </location>
</feature>
<reference evidence="2 3" key="1">
    <citation type="submission" date="2018-11" db="EMBL/GenBank/DDBJ databases">
        <authorList>
            <consortium name="Pathogen Informatics"/>
        </authorList>
    </citation>
    <scope>NUCLEOTIDE SEQUENCE [LARGE SCALE GENOMIC DNA]</scope>
</reference>
<keyword evidence="3" id="KW-1185">Reference proteome</keyword>
<dbReference type="GO" id="GO:0008236">
    <property type="term" value="F:serine-type peptidase activity"/>
    <property type="evidence" value="ECO:0007669"/>
    <property type="project" value="InterPro"/>
</dbReference>
<dbReference type="GO" id="GO:0008239">
    <property type="term" value="F:dipeptidyl-peptidase activity"/>
    <property type="evidence" value="ECO:0007669"/>
    <property type="project" value="TreeGrafter"/>
</dbReference>
<dbReference type="InterPro" id="IPR029058">
    <property type="entry name" value="AB_hydrolase_fold"/>
</dbReference>
<dbReference type="AlphaFoldDB" id="A0A183GJB7"/>
<protein>
    <submittedName>
        <fullName evidence="4">Peptidase_S9 domain-containing protein</fullName>
    </submittedName>
</protein>
<evidence type="ECO:0000259" key="1">
    <source>
        <dbReference type="Pfam" id="PF00326"/>
    </source>
</evidence>
<organism evidence="3 4">
    <name type="scientific">Heligmosomoides polygyrus</name>
    <name type="common">Parasitic roundworm</name>
    <dbReference type="NCBI Taxonomy" id="6339"/>
    <lineage>
        <taxon>Eukaryota</taxon>
        <taxon>Metazoa</taxon>
        <taxon>Ecdysozoa</taxon>
        <taxon>Nematoda</taxon>
        <taxon>Chromadorea</taxon>
        <taxon>Rhabditida</taxon>
        <taxon>Rhabditina</taxon>
        <taxon>Rhabditomorpha</taxon>
        <taxon>Strongyloidea</taxon>
        <taxon>Heligmosomidae</taxon>
        <taxon>Heligmosomoides</taxon>
    </lineage>
</organism>
<sequence length="152" mass="17054">MRHLATKYDYIDSKRMAVFGWSYGGFLSTHIAIRDQGKTFKCAIAVSPVVDFMLYDSAYTERYMGIPLENQGAYNESQLLNKAAHLKNVKYVLAHGEADGPADHLGYRGLLGCSPQALRYDGTVEMCLGRRYEEIQSLGSFPESRGDDTVER</sequence>
<dbReference type="EMBL" id="UZAH01034328">
    <property type="protein sequence ID" value="VDP34543.1"/>
    <property type="molecule type" value="Genomic_DNA"/>
</dbReference>
<dbReference type="Proteomes" id="UP000050761">
    <property type="component" value="Unassembled WGS sequence"/>
</dbReference>
<dbReference type="SUPFAM" id="SSF53474">
    <property type="entry name" value="alpha/beta-Hydrolases"/>
    <property type="match status" value="1"/>
</dbReference>
<dbReference type="GO" id="GO:0006508">
    <property type="term" value="P:proteolysis"/>
    <property type="evidence" value="ECO:0007669"/>
    <property type="project" value="InterPro"/>
</dbReference>
<dbReference type="Gene3D" id="3.40.50.1820">
    <property type="entry name" value="alpha/beta hydrolase"/>
    <property type="match status" value="1"/>
</dbReference>
<dbReference type="InterPro" id="IPR001375">
    <property type="entry name" value="Peptidase_S9_cat"/>
</dbReference>
<evidence type="ECO:0000313" key="2">
    <source>
        <dbReference type="EMBL" id="VDP34543.1"/>
    </source>
</evidence>
<accession>A0A183GJB7</accession>